<proteinExistence type="predicted"/>
<keyword evidence="3" id="KW-1185">Reference proteome</keyword>
<dbReference type="InterPro" id="IPR022024">
    <property type="entry name" value="DUF3602"/>
</dbReference>
<feature type="region of interest" description="Disordered" evidence="1">
    <location>
        <begin position="1"/>
        <end position="54"/>
    </location>
</feature>
<protein>
    <submittedName>
        <fullName evidence="2">Uncharacterized protein</fullName>
    </submittedName>
</protein>
<gene>
    <name evidence="2" type="ORF">HDK90DRAFT_476098</name>
</gene>
<dbReference type="Pfam" id="PF12223">
    <property type="entry name" value="DUF3602"/>
    <property type="match status" value="1"/>
</dbReference>
<accession>A0ABR1YYX0</accession>
<dbReference type="Proteomes" id="UP001492380">
    <property type="component" value="Unassembled WGS sequence"/>
</dbReference>
<dbReference type="EMBL" id="JBBWRZ010000002">
    <property type="protein sequence ID" value="KAK8243904.1"/>
    <property type="molecule type" value="Genomic_DNA"/>
</dbReference>
<comment type="caution">
    <text evidence="2">The sequence shown here is derived from an EMBL/GenBank/DDBJ whole genome shotgun (WGS) entry which is preliminary data.</text>
</comment>
<evidence type="ECO:0000313" key="2">
    <source>
        <dbReference type="EMBL" id="KAK8243904.1"/>
    </source>
</evidence>
<name>A0ABR1YYX0_9PEZI</name>
<evidence type="ECO:0000256" key="1">
    <source>
        <dbReference type="SAM" id="MobiDB-lite"/>
    </source>
</evidence>
<reference evidence="2 3" key="1">
    <citation type="submission" date="2024-04" db="EMBL/GenBank/DDBJ databases">
        <title>Phyllosticta paracitricarpa is synonymous to the EU quarantine fungus P. citricarpa based on phylogenomic analyses.</title>
        <authorList>
            <consortium name="Lawrence Berkeley National Laboratory"/>
            <person name="Van Ingen-Buijs V.A."/>
            <person name="Van Westerhoven A.C."/>
            <person name="Haridas S."/>
            <person name="Skiadas P."/>
            <person name="Martin F."/>
            <person name="Groenewald J.Z."/>
            <person name="Crous P.W."/>
            <person name="Seidl M.F."/>
        </authorList>
    </citation>
    <scope>NUCLEOTIDE SEQUENCE [LARGE SCALE GENOMIC DNA]</scope>
    <source>
        <strain evidence="2 3">CBS 123374</strain>
    </source>
</reference>
<sequence length="54" mass="5676">MSSNDPIVSTGRGGAGNIGHDPNVYTDGAIVREGIQGESSEPEYSTGVRSCRFF</sequence>
<evidence type="ECO:0000313" key="3">
    <source>
        <dbReference type="Proteomes" id="UP001492380"/>
    </source>
</evidence>
<organism evidence="2 3">
    <name type="scientific">Phyllosticta capitalensis</name>
    <dbReference type="NCBI Taxonomy" id="121624"/>
    <lineage>
        <taxon>Eukaryota</taxon>
        <taxon>Fungi</taxon>
        <taxon>Dikarya</taxon>
        <taxon>Ascomycota</taxon>
        <taxon>Pezizomycotina</taxon>
        <taxon>Dothideomycetes</taxon>
        <taxon>Dothideomycetes incertae sedis</taxon>
        <taxon>Botryosphaeriales</taxon>
        <taxon>Phyllostictaceae</taxon>
        <taxon>Phyllosticta</taxon>
    </lineage>
</organism>